<dbReference type="AlphaFoldDB" id="A0A1S4CS99"/>
<dbReference type="PaxDb" id="4097-A0A1S4CS99"/>
<dbReference type="KEGG" id="nta:107822001"/>
<keyword evidence="2" id="KW-1185">Reference proteome</keyword>
<evidence type="ECO:0000313" key="2">
    <source>
        <dbReference type="Proteomes" id="UP000790787"/>
    </source>
</evidence>
<dbReference type="GeneID" id="107822001"/>
<evidence type="ECO:0000256" key="1">
    <source>
        <dbReference type="SAM" id="MobiDB-lite"/>
    </source>
</evidence>
<dbReference type="RefSeq" id="XP_016503980.1">
    <property type="nucleotide sequence ID" value="XM_016648494.1"/>
</dbReference>
<evidence type="ECO:0000313" key="3">
    <source>
        <dbReference type="RefSeq" id="XP_016503980.1"/>
    </source>
</evidence>
<sequence>MSQNVPLSIAEETESPPQKKHKIKEGDEKIGGNVTSIDDGMNVEDDDSCSEYDSEEDYCPNGTEKMDKALWEKYYRQVRESEGFDIEDFPGRCWIRLSSPCHTTWMILRMLTGNQL</sequence>
<dbReference type="RefSeq" id="XP_016503980.1">
    <property type="nucleotide sequence ID" value="XM_016648494.2"/>
</dbReference>
<gene>
    <name evidence="3" type="primary">LOC107822001</name>
</gene>
<reference evidence="2" key="1">
    <citation type="journal article" date="2014" name="Nat. Commun.">
        <title>The tobacco genome sequence and its comparison with those of tomato and potato.</title>
        <authorList>
            <person name="Sierro N."/>
            <person name="Battey J.N."/>
            <person name="Ouadi S."/>
            <person name="Bakaher N."/>
            <person name="Bovet L."/>
            <person name="Willig A."/>
            <person name="Goepfert S."/>
            <person name="Peitsch M.C."/>
            <person name="Ivanov N.V."/>
        </authorList>
    </citation>
    <scope>NUCLEOTIDE SEQUENCE [LARGE SCALE GENOMIC DNA]</scope>
</reference>
<organism evidence="2 3">
    <name type="scientific">Nicotiana tabacum</name>
    <name type="common">Common tobacco</name>
    <dbReference type="NCBI Taxonomy" id="4097"/>
    <lineage>
        <taxon>Eukaryota</taxon>
        <taxon>Viridiplantae</taxon>
        <taxon>Streptophyta</taxon>
        <taxon>Embryophyta</taxon>
        <taxon>Tracheophyta</taxon>
        <taxon>Spermatophyta</taxon>
        <taxon>Magnoliopsida</taxon>
        <taxon>eudicotyledons</taxon>
        <taxon>Gunneridae</taxon>
        <taxon>Pentapetalae</taxon>
        <taxon>asterids</taxon>
        <taxon>lamiids</taxon>
        <taxon>Solanales</taxon>
        <taxon>Solanaceae</taxon>
        <taxon>Nicotianoideae</taxon>
        <taxon>Nicotianeae</taxon>
        <taxon>Nicotiana</taxon>
    </lineage>
</organism>
<dbReference type="OrthoDB" id="1034349at2759"/>
<protein>
    <submittedName>
        <fullName evidence="3">Uncharacterized protein LOC107822001 isoform X1</fullName>
    </submittedName>
</protein>
<feature type="region of interest" description="Disordered" evidence="1">
    <location>
        <begin position="1"/>
        <end position="58"/>
    </location>
</feature>
<feature type="compositionally biased region" description="Acidic residues" evidence="1">
    <location>
        <begin position="41"/>
        <end position="58"/>
    </location>
</feature>
<name>A0A1S4CS99_TOBAC</name>
<reference evidence="3" key="2">
    <citation type="submission" date="2025-08" db="UniProtKB">
        <authorList>
            <consortium name="RefSeq"/>
        </authorList>
    </citation>
    <scope>IDENTIFICATION</scope>
    <source>
        <tissue evidence="3">Leaf</tissue>
    </source>
</reference>
<dbReference type="Proteomes" id="UP000790787">
    <property type="component" value="Chromosome 21"/>
</dbReference>
<proteinExistence type="predicted"/>
<accession>A0A1S4CS99</accession>